<name>A0A0F9TKI7_9ZZZZ</name>
<keyword evidence="1" id="KW-0812">Transmembrane</keyword>
<evidence type="ECO:0000256" key="1">
    <source>
        <dbReference type="SAM" id="Phobius"/>
    </source>
</evidence>
<organism evidence="2">
    <name type="scientific">marine sediment metagenome</name>
    <dbReference type="NCBI Taxonomy" id="412755"/>
    <lineage>
        <taxon>unclassified sequences</taxon>
        <taxon>metagenomes</taxon>
        <taxon>ecological metagenomes</taxon>
    </lineage>
</organism>
<protein>
    <submittedName>
        <fullName evidence="2">Uncharacterized protein</fullName>
    </submittedName>
</protein>
<comment type="caution">
    <text evidence="2">The sequence shown here is derived from an EMBL/GenBank/DDBJ whole genome shotgun (WGS) entry which is preliminary data.</text>
</comment>
<dbReference type="EMBL" id="LAZR01000311">
    <property type="protein sequence ID" value="KKN75382.1"/>
    <property type="molecule type" value="Genomic_DNA"/>
</dbReference>
<proteinExistence type="predicted"/>
<keyword evidence="1" id="KW-1133">Transmembrane helix</keyword>
<gene>
    <name evidence="2" type="ORF">LCGC14_0381260</name>
</gene>
<sequence length="125" mass="14377">MFTWFKKTRQTHSKTGYWVHLIGQWLAVIMMFYFWRAMLHLLDTAEAFAGAWQNSSSEHYGFVEGLVAIPVHLISEPFHFLQLASIIIVLHLTVNRAGYRSPIHMPHTFNSGGLGTLAVMSVFRR</sequence>
<reference evidence="2" key="1">
    <citation type="journal article" date="2015" name="Nature">
        <title>Complex archaea that bridge the gap between prokaryotes and eukaryotes.</title>
        <authorList>
            <person name="Spang A."/>
            <person name="Saw J.H."/>
            <person name="Jorgensen S.L."/>
            <person name="Zaremba-Niedzwiedzka K."/>
            <person name="Martijn J."/>
            <person name="Lind A.E."/>
            <person name="van Eijk R."/>
            <person name="Schleper C."/>
            <person name="Guy L."/>
            <person name="Ettema T.J."/>
        </authorList>
    </citation>
    <scope>NUCLEOTIDE SEQUENCE</scope>
</reference>
<dbReference type="AlphaFoldDB" id="A0A0F9TKI7"/>
<feature type="transmembrane region" description="Helical" evidence="1">
    <location>
        <begin position="80"/>
        <end position="99"/>
    </location>
</feature>
<evidence type="ECO:0000313" key="2">
    <source>
        <dbReference type="EMBL" id="KKN75382.1"/>
    </source>
</evidence>
<accession>A0A0F9TKI7</accession>
<keyword evidence="1" id="KW-0472">Membrane</keyword>
<feature type="transmembrane region" description="Helical" evidence="1">
    <location>
        <begin position="16"/>
        <end position="35"/>
    </location>
</feature>